<keyword evidence="2" id="KW-1185">Reference proteome</keyword>
<dbReference type="EMBL" id="JAQIZT010000016">
    <property type="protein sequence ID" value="KAJ6969233.1"/>
    <property type="molecule type" value="Genomic_DNA"/>
</dbReference>
<comment type="caution">
    <text evidence="1">The sequence shown here is derived from an EMBL/GenBank/DDBJ whole genome shotgun (WGS) entry which is preliminary data.</text>
</comment>
<dbReference type="Proteomes" id="UP001164929">
    <property type="component" value="Chromosome 16"/>
</dbReference>
<protein>
    <submittedName>
        <fullName evidence="1">Uncharacterized protein</fullName>
    </submittedName>
</protein>
<dbReference type="AlphaFoldDB" id="A0AAD6PX54"/>
<accession>A0AAD6PX54</accession>
<organism evidence="1 2">
    <name type="scientific">Populus alba x Populus x berolinensis</name>
    <dbReference type="NCBI Taxonomy" id="444605"/>
    <lineage>
        <taxon>Eukaryota</taxon>
        <taxon>Viridiplantae</taxon>
        <taxon>Streptophyta</taxon>
        <taxon>Embryophyta</taxon>
        <taxon>Tracheophyta</taxon>
        <taxon>Spermatophyta</taxon>
        <taxon>Magnoliopsida</taxon>
        <taxon>eudicotyledons</taxon>
        <taxon>Gunneridae</taxon>
        <taxon>Pentapetalae</taxon>
        <taxon>rosids</taxon>
        <taxon>fabids</taxon>
        <taxon>Malpighiales</taxon>
        <taxon>Salicaceae</taxon>
        <taxon>Saliceae</taxon>
        <taxon>Populus</taxon>
    </lineage>
</organism>
<proteinExistence type="predicted"/>
<sequence length="76" mass="8886">MEMSNLSMKMKFDQSVCFLLRILIYFYGQDDTKIKAVVIIQKPRGSMLLYYSAIAYALHLQTIRRANLSKSYSLRV</sequence>
<evidence type="ECO:0000313" key="1">
    <source>
        <dbReference type="EMBL" id="KAJ6969233.1"/>
    </source>
</evidence>
<gene>
    <name evidence="1" type="ORF">NC653_037027</name>
</gene>
<name>A0AAD6PX54_9ROSI</name>
<evidence type="ECO:0000313" key="2">
    <source>
        <dbReference type="Proteomes" id="UP001164929"/>
    </source>
</evidence>
<reference evidence="1 2" key="1">
    <citation type="journal article" date="2023" name="Mol. Ecol. Resour.">
        <title>Chromosome-level genome assembly of a triploid poplar Populus alba 'Berolinensis'.</title>
        <authorList>
            <person name="Chen S."/>
            <person name="Yu Y."/>
            <person name="Wang X."/>
            <person name="Wang S."/>
            <person name="Zhang T."/>
            <person name="Zhou Y."/>
            <person name="He R."/>
            <person name="Meng N."/>
            <person name="Wang Y."/>
            <person name="Liu W."/>
            <person name="Liu Z."/>
            <person name="Liu J."/>
            <person name="Guo Q."/>
            <person name="Huang H."/>
            <person name="Sederoff R.R."/>
            <person name="Wang G."/>
            <person name="Qu G."/>
            <person name="Chen S."/>
        </authorList>
    </citation>
    <scope>NUCLEOTIDE SEQUENCE [LARGE SCALE GENOMIC DNA]</scope>
    <source>
        <strain evidence="1">SC-2020</strain>
    </source>
</reference>